<evidence type="ECO:0000256" key="1">
    <source>
        <dbReference type="SAM" id="Coils"/>
    </source>
</evidence>
<organism evidence="3 4">
    <name type="scientific">Drosophila lebanonensis</name>
    <name type="common">Fruit fly</name>
    <name type="synonym">Scaptodrosophila lebanonensis</name>
    <dbReference type="NCBI Taxonomy" id="7225"/>
    <lineage>
        <taxon>Eukaryota</taxon>
        <taxon>Metazoa</taxon>
        <taxon>Ecdysozoa</taxon>
        <taxon>Arthropoda</taxon>
        <taxon>Hexapoda</taxon>
        <taxon>Insecta</taxon>
        <taxon>Pterygota</taxon>
        <taxon>Neoptera</taxon>
        <taxon>Endopterygota</taxon>
        <taxon>Diptera</taxon>
        <taxon>Brachycera</taxon>
        <taxon>Muscomorpha</taxon>
        <taxon>Ephydroidea</taxon>
        <taxon>Drosophilidae</taxon>
        <taxon>Scaptodrosophila</taxon>
    </lineage>
</organism>
<feature type="region of interest" description="Disordered" evidence="2">
    <location>
        <begin position="246"/>
        <end position="266"/>
    </location>
</feature>
<name>A0A6J2U8F3_DROLE</name>
<accession>A0A6J2U8F3</accession>
<proteinExistence type="predicted"/>
<gene>
    <name evidence="4" type="primary">LOC115631248</name>
</gene>
<feature type="compositionally biased region" description="Low complexity" evidence="2">
    <location>
        <begin position="249"/>
        <end position="264"/>
    </location>
</feature>
<dbReference type="RefSeq" id="XP_030383818.1">
    <property type="nucleotide sequence ID" value="XM_030527958.1"/>
</dbReference>
<keyword evidence="1" id="KW-0175">Coiled coil</keyword>
<feature type="region of interest" description="Disordered" evidence="2">
    <location>
        <begin position="908"/>
        <end position="933"/>
    </location>
</feature>
<sequence>MQTAMESTAVAALPLSHSQLSGGGVGGVGGNSNGSSSASSGYGSATTTPTTPLSNHYDAGTVAASTTSMAATIATVAPFYSEALSQQLPPPHQQPTAAHQQSHYYHQNYSYSNAMPLDYNAAYNAYTSSGMLASGYQTAPGARYEKLATANKYVAQPLQPLQSLYKFTTNSSDNAGGVGGTGGIGSNTSSANTSNNNPNVSAASYSNLSYDAAAAYKMTVKTTPDCGSVQPIAGTMGSYAAGYPGSYLTQPTQQPQAQSNQKSQFSQMDANYAAIKPSTRYQSMAPIYGSSGTGSSSNNNSLCSSNNAYYPGLGFDSSISGPSPLFSSEDPYRKTSSNSCHWGMDYAASCRTLPPVPQAMPSNATAYHGHPAGGELYYGAKYDKYGTPPYGSPYQPPNVSQPFATRNMWAGDPGTLSMQPYPNPTSATGAASARQSCCTQPYGQQSCYYPRSNGYPAVPPNYTSNAPPPAQYIGGGTTKPHNDYVPHMTAPAKLKHPTDLYVAHAPPPPPYDTQAAAATQLAYPGYPGAGSSNGSQRYMPAPTNQHQLGLGMDAATAYYNDLNSMQPMLDSYALQPMQAQQSLQSHRQPTYLSSGKPNSLLEYRKRPSLPPHSHITNTNSNSNCYITQSSAPLSNLEAHVDSYGGYGATTAIHYGAQSTGKPSSSSNNIRDFLSSWNDDEEEQTTVVTQESDIQPVAIVAPVASSNFMYETLAPVGPVATAVMDQSAELSQCQPMNLPDIIIDIEKSNGNGNLTHVSANTEDSFGSFDVEKELDDLRFKRNGFEPIGSIEERPTDALADILNAPGNDTDSLPLPETLTMPLPLLSASEEAAAPLQETSIISDSQLPQVELDNNTSNSNESSFEKEYETFIHKIGGSGSETETNAQDGSEYREHAKKFKFYKRKRKITESNGEVPADQQQHRQELAPTGEKQAKEAVENGNTIAMSAPALARANRKLCARRRRNHIKMLKILEFESPKIKHGFYFKALKALRRRFALDKTRQKRTLLMRRQLEVRKERHLPLIKRQSAKQYKQQLYNPPTLKGLSVSVMNSQAFRTSLMGVVDGSSPIERADALPMRTETVIKTARSAQESSRYERELERGKTEPMNATKPMKTEEARIELDDARNALPICELQEQDSLDSVELLASFKGFDDIENTHLSPRASLQVEADNAPSSKPKKEEASNKTTAHQLAEQHSKQQQIQEWLQKSMANGELIASQQDPPQVPVPVPTIAISSTSSSSSSSSTSTTSASTSSSSSNSSSTDDNDASSSCSEGSNASSSSSSSSNGKSSSSCSGEESEFNELAALKKELSQHPHASSPIEPPVEQATVIEAADEVDAVKAVSNRDIAKLKKILESDGEEAGEHPNATVPKLSDLSKIALNSSLKTSELVIKTHEDNAQKLEHAVEVEQSEQPDNLVQRELSVEEALAEMYQQIGVVSDPEDYVDDNNDDAAKDAEAAGADVLLINLAEIFDNNSSDLYVVQCDMNENILGVVATDEEQAVSNEDQVNTLQLIELLADAEPEIDAFPRAETPELGQFVTTPIIHHEEIVPDNYKEFERREFLKYLHAKYVQGHISKYYHAQRVLKKYRRRLCEHQRRRQQPKQSTNDL</sequence>
<feature type="compositionally biased region" description="Polar residues" evidence="2">
    <location>
        <begin position="1196"/>
        <end position="1208"/>
    </location>
</feature>
<evidence type="ECO:0000313" key="3">
    <source>
        <dbReference type="Proteomes" id="UP000504634"/>
    </source>
</evidence>
<feature type="compositionally biased region" description="Low complexity" evidence="2">
    <location>
        <begin position="33"/>
        <end position="45"/>
    </location>
</feature>
<feature type="compositionally biased region" description="Gly residues" evidence="2">
    <location>
        <begin position="23"/>
        <end position="32"/>
    </location>
</feature>
<feature type="coiled-coil region" evidence="1">
    <location>
        <begin position="1383"/>
        <end position="1410"/>
    </location>
</feature>
<evidence type="ECO:0000256" key="2">
    <source>
        <dbReference type="SAM" id="MobiDB-lite"/>
    </source>
</evidence>
<keyword evidence="3" id="KW-1185">Reference proteome</keyword>
<feature type="region of interest" description="Disordered" evidence="2">
    <location>
        <begin position="1158"/>
        <end position="1295"/>
    </location>
</feature>
<dbReference type="PANTHER" id="PTHR13491">
    <property type="entry name" value="ZCCHC10 PROTEIN"/>
    <property type="match status" value="1"/>
</dbReference>
<dbReference type="GeneID" id="115631248"/>
<feature type="compositionally biased region" description="Low complexity" evidence="2">
    <location>
        <begin position="1233"/>
        <end position="1294"/>
    </location>
</feature>
<dbReference type="OrthoDB" id="8045750at2759"/>
<dbReference type="InterPro" id="IPR039715">
    <property type="entry name" value="ZCCHC10"/>
</dbReference>
<dbReference type="PANTHER" id="PTHR13491:SF0">
    <property type="entry name" value="ZINC FINGER CCHC DOMAIN-CONTAINING PROTEIN 10"/>
    <property type="match status" value="1"/>
</dbReference>
<feature type="region of interest" description="Disordered" evidence="2">
    <location>
        <begin position="23"/>
        <end position="55"/>
    </location>
</feature>
<evidence type="ECO:0000313" key="4">
    <source>
        <dbReference type="RefSeq" id="XP_030383818.1"/>
    </source>
</evidence>
<protein>
    <submittedName>
        <fullName evidence="4">Uncharacterized protein LOC115631248</fullName>
    </submittedName>
</protein>
<feature type="compositionally biased region" description="Basic and acidic residues" evidence="2">
    <location>
        <begin position="1091"/>
        <end position="1102"/>
    </location>
</feature>
<reference evidence="4" key="1">
    <citation type="submission" date="2025-08" db="UniProtKB">
        <authorList>
            <consortium name="RefSeq"/>
        </authorList>
    </citation>
    <scope>IDENTIFICATION</scope>
    <source>
        <strain evidence="4">11010-0011.00</strain>
        <tissue evidence="4">Whole body</tissue>
    </source>
</reference>
<dbReference type="Proteomes" id="UP000504634">
    <property type="component" value="Unplaced"/>
</dbReference>
<feature type="region of interest" description="Disordered" evidence="2">
    <location>
        <begin position="1083"/>
        <end position="1112"/>
    </location>
</feature>